<accession>A0ABP8HP23</accession>
<gene>
    <name evidence="3" type="ORF">GCM10023144_43560</name>
</gene>
<dbReference type="EMBL" id="BAABFO010000031">
    <property type="protein sequence ID" value="GAA4342057.1"/>
    <property type="molecule type" value="Genomic_DNA"/>
</dbReference>
<dbReference type="InterPro" id="IPR042100">
    <property type="entry name" value="Bug_dom1"/>
</dbReference>
<keyword evidence="4" id="KW-1185">Reference proteome</keyword>
<dbReference type="Pfam" id="PF03401">
    <property type="entry name" value="TctC"/>
    <property type="match status" value="1"/>
</dbReference>
<dbReference type="SUPFAM" id="SSF53850">
    <property type="entry name" value="Periplasmic binding protein-like II"/>
    <property type="match status" value="1"/>
</dbReference>
<reference evidence="4" key="1">
    <citation type="journal article" date="2019" name="Int. J. Syst. Evol. Microbiol.">
        <title>The Global Catalogue of Microorganisms (GCM) 10K type strain sequencing project: providing services to taxonomists for standard genome sequencing and annotation.</title>
        <authorList>
            <consortium name="The Broad Institute Genomics Platform"/>
            <consortium name="The Broad Institute Genome Sequencing Center for Infectious Disease"/>
            <person name="Wu L."/>
            <person name="Ma J."/>
        </authorList>
    </citation>
    <scope>NUCLEOTIDE SEQUENCE [LARGE SCALE GENOMIC DNA]</scope>
    <source>
        <strain evidence="4">JCM 17666</strain>
    </source>
</reference>
<dbReference type="CDD" id="cd13578">
    <property type="entry name" value="PBP2_Bug27"/>
    <property type="match status" value="1"/>
</dbReference>
<dbReference type="PIRSF" id="PIRSF017082">
    <property type="entry name" value="YflP"/>
    <property type="match status" value="1"/>
</dbReference>
<keyword evidence="2" id="KW-0732">Signal</keyword>
<dbReference type="RefSeq" id="WP_345252041.1">
    <property type="nucleotide sequence ID" value="NZ_BAABFO010000031.1"/>
</dbReference>
<dbReference type="PANTHER" id="PTHR42928:SF5">
    <property type="entry name" value="BLR1237 PROTEIN"/>
    <property type="match status" value="1"/>
</dbReference>
<proteinExistence type="inferred from homology"/>
<sequence>MKRIQAIRFAAGTVSAAMGLAALQPCLAQGAANGYPKEPVRVIVPYAAGGATDIIGRAFAQAIGANLKQTFVIENKGGAGQVIGTDFVARAAPNGNTLLLGTVTHAVNATLVPKLPYDSIKDFSPATILASSPLVCVVPAALGIRSLPDLIKAAKADPHRFSYASSGPGSPGQLAVEAIKHAAGISMVHIPYKGAGQTTADLLSGRVQFFCVSPIPIAGQLKDGSLVPLAVTSADRTPVLPDVPSIRETGLQVDAIDSWYGILAPAGTPPAILDVLYKAAKASLEDEGVKKVLKENGLKPIVNTPQEADAYVREEIVKWRKMLQAANITNN</sequence>
<organism evidence="3 4">
    <name type="scientific">Pigmentiphaga soli</name>
    <dbReference type="NCBI Taxonomy" id="1007095"/>
    <lineage>
        <taxon>Bacteria</taxon>
        <taxon>Pseudomonadati</taxon>
        <taxon>Pseudomonadota</taxon>
        <taxon>Betaproteobacteria</taxon>
        <taxon>Burkholderiales</taxon>
        <taxon>Alcaligenaceae</taxon>
        <taxon>Pigmentiphaga</taxon>
    </lineage>
</organism>
<dbReference type="Proteomes" id="UP001501671">
    <property type="component" value="Unassembled WGS sequence"/>
</dbReference>
<protein>
    <submittedName>
        <fullName evidence="3">Tripartite tricarboxylate transporter substrate binding protein</fullName>
    </submittedName>
</protein>
<evidence type="ECO:0000256" key="2">
    <source>
        <dbReference type="SAM" id="SignalP"/>
    </source>
</evidence>
<dbReference type="PANTHER" id="PTHR42928">
    <property type="entry name" value="TRICARBOXYLATE-BINDING PROTEIN"/>
    <property type="match status" value="1"/>
</dbReference>
<evidence type="ECO:0000313" key="3">
    <source>
        <dbReference type="EMBL" id="GAA4342057.1"/>
    </source>
</evidence>
<name>A0ABP8HP23_9BURK</name>
<feature type="signal peptide" evidence="2">
    <location>
        <begin position="1"/>
        <end position="28"/>
    </location>
</feature>
<dbReference type="InterPro" id="IPR005064">
    <property type="entry name" value="BUG"/>
</dbReference>
<evidence type="ECO:0000313" key="4">
    <source>
        <dbReference type="Proteomes" id="UP001501671"/>
    </source>
</evidence>
<evidence type="ECO:0000256" key="1">
    <source>
        <dbReference type="ARBA" id="ARBA00006987"/>
    </source>
</evidence>
<dbReference type="Gene3D" id="3.40.190.150">
    <property type="entry name" value="Bordetella uptake gene, domain 1"/>
    <property type="match status" value="1"/>
</dbReference>
<dbReference type="Gene3D" id="3.40.190.10">
    <property type="entry name" value="Periplasmic binding protein-like II"/>
    <property type="match status" value="1"/>
</dbReference>
<feature type="chain" id="PRO_5045907239" evidence="2">
    <location>
        <begin position="29"/>
        <end position="331"/>
    </location>
</feature>
<comment type="caution">
    <text evidence="3">The sequence shown here is derived from an EMBL/GenBank/DDBJ whole genome shotgun (WGS) entry which is preliminary data.</text>
</comment>
<comment type="similarity">
    <text evidence="1">Belongs to the UPF0065 (bug) family.</text>
</comment>